<dbReference type="SUPFAM" id="SSF102114">
    <property type="entry name" value="Radical SAM enzymes"/>
    <property type="match status" value="1"/>
</dbReference>
<dbReference type="CDD" id="cd01335">
    <property type="entry name" value="Radical_SAM"/>
    <property type="match status" value="1"/>
</dbReference>
<dbReference type="PANTHER" id="PTHR11228">
    <property type="entry name" value="RADICAL SAM DOMAIN PROTEIN"/>
    <property type="match status" value="1"/>
</dbReference>
<keyword evidence="4" id="KW-0411">Iron-sulfur</keyword>
<proteinExistence type="predicted"/>
<name>A0A2M6W6P8_9BACT</name>
<accession>A0A2M6W6P8</accession>
<keyword evidence="3" id="KW-0408">Iron</keyword>
<dbReference type="SFLD" id="SFLDG01067">
    <property type="entry name" value="SPASM/twitch_domain_containing"/>
    <property type="match status" value="1"/>
</dbReference>
<dbReference type="GO" id="GO:0003824">
    <property type="term" value="F:catalytic activity"/>
    <property type="evidence" value="ECO:0007669"/>
    <property type="project" value="InterPro"/>
</dbReference>
<dbReference type="Gene3D" id="3.20.20.70">
    <property type="entry name" value="Aldolase class I"/>
    <property type="match status" value="1"/>
</dbReference>
<evidence type="ECO:0000313" key="7">
    <source>
        <dbReference type="Proteomes" id="UP000231426"/>
    </source>
</evidence>
<dbReference type="Pfam" id="PF04055">
    <property type="entry name" value="Radical_SAM"/>
    <property type="match status" value="1"/>
</dbReference>
<evidence type="ECO:0000256" key="1">
    <source>
        <dbReference type="ARBA" id="ARBA00022691"/>
    </source>
</evidence>
<evidence type="ECO:0000313" key="6">
    <source>
        <dbReference type="EMBL" id="PIT88469.1"/>
    </source>
</evidence>
<sequence>MFFPWNKYEELPTGRRNTLQIFITNCCNLKCDGCFARNAMADNSNISLDEYKKVVEQFITKGGQQINILGGEPLLHPNLKEMLKINKDHYLKTTIYTNGYFLNKYKKEDFQGAKLRISLYCKSGNLKSVDNLPKTDIPFEVCYMVSKTSDLEDLLSTAKELESNYSCDVFFISSIRELDNPKKEFFTDTKITMPVLEYKDLVH</sequence>
<evidence type="ECO:0000256" key="3">
    <source>
        <dbReference type="ARBA" id="ARBA00023004"/>
    </source>
</evidence>
<dbReference type="AlphaFoldDB" id="A0A2M6W6P8"/>
<keyword evidence="2" id="KW-0479">Metal-binding</keyword>
<gene>
    <name evidence="6" type="ORF">COU29_01655</name>
</gene>
<evidence type="ECO:0000256" key="4">
    <source>
        <dbReference type="ARBA" id="ARBA00023014"/>
    </source>
</evidence>
<comment type="caution">
    <text evidence="6">The sequence shown here is derived from an EMBL/GenBank/DDBJ whole genome shotgun (WGS) entry which is preliminary data.</text>
</comment>
<protein>
    <recommendedName>
        <fullName evidence="5">Radical SAM core domain-containing protein</fullName>
    </recommendedName>
</protein>
<dbReference type="Proteomes" id="UP000231426">
    <property type="component" value="Unassembled WGS sequence"/>
</dbReference>
<dbReference type="InterPro" id="IPR007197">
    <property type="entry name" value="rSAM"/>
</dbReference>
<feature type="domain" description="Radical SAM core" evidence="5">
    <location>
        <begin position="13"/>
        <end position="203"/>
    </location>
</feature>
<keyword evidence="1" id="KW-0949">S-adenosyl-L-methionine</keyword>
<evidence type="ECO:0000259" key="5">
    <source>
        <dbReference type="PROSITE" id="PS51918"/>
    </source>
</evidence>
<dbReference type="EMBL" id="PFBV01000003">
    <property type="protein sequence ID" value="PIT88469.1"/>
    <property type="molecule type" value="Genomic_DNA"/>
</dbReference>
<dbReference type="InterPro" id="IPR050377">
    <property type="entry name" value="Radical_SAM_PqqE_MftC-like"/>
</dbReference>
<dbReference type="InterPro" id="IPR013785">
    <property type="entry name" value="Aldolase_TIM"/>
</dbReference>
<dbReference type="GO" id="GO:0046872">
    <property type="term" value="F:metal ion binding"/>
    <property type="evidence" value="ECO:0007669"/>
    <property type="project" value="UniProtKB-KW"/>
</dbReference>
<dbReference type="SFLD" id="SFLDS00029">
    <property type="entry name" value="Radical_SAM"/>
    <property type="match status" value="1"/>
</dbReference>
<dbReference type="PROSITE" id="PS51918">
    <property type="entry name" value="RADICAL_SAM"/>
    <property type="match status" value="1"/>
</dbReference>
<evidence type="ECO:0000256" key="2">
    <source>
        <dbReference type="ARBA" id="ARBA00022723"/>
    </source>
</evidence>
<dbReference type="PANTHER" id="PTHR11228:SF7">
    <property type="entry name" value="PQQA PEPTIDE CYCLASE"/>
    <property type="match status" value="1"/>
</dbReference>
<organism evidence="6 7">
    <name type="scientific">Candidatus Magasanikbacteria bacterium CG10_big_fil_rev_8_21_14_0_10_36_32</name>
    <dbReference type="NCBI Taxonomy" id="1974646"/>
    <lineage>
        <taxon>Bacteria</taxon>
        <taxon>Candidatus Magasanikiibacteriota</taxon>
    </lineage>
</organism>
<dbReference type="GO" id="GO:0051536">
    <property type="term" value="F:iron-sulfur cluster binding"/>
    <property type="evidence" value="ECO:0007669"/>
    <property type="project" value="UniProtKB-KW"/>
</dbReference>
<reference evidence="7" key="1">
    <citation type="submission" date="2017-09" db="EMBL/GenBank/DDBJ databases">
        <title>Depth-based differentiation of microbial function through sediment-hosted aquifers and enrichment of novel symbionts in the deep terrestrial subsurface.</title>
        <authorList>
            <person name="Probst A.J."/>
            <person name="Ladd B."/>
            <person name="Jarett J.K."/>
            <person name="Geller-Mcgrath D.E."/>
            <person name="Sieber C.M.K."/>
            <person name="Emerson J.B."/>
            <person name="Anantharaman K."/>
            <person name="Thomas B.C."/>
            <person name="Malmstrom R."/>
            <person name="Stieglmeier M."/>
            <person name="Klingl A."/>
            <person name="Woyke T."/>
            <person name="Ryan C.M."/>
            <person name="Banfield J.F."/>
        </authorList>
    </citation>
    <scope>NUCLEOTIDE SEQUENCE [LARGE SCALE GENOMIC DNA]</scope>
</reference>
<dbReference type="InterPro" id="IPR058240">
    <property type="entry name" value="rSAM_sf"/>
</dbReference>